<evidence type="ECO:0000256" key="1">
    <source>
        <dbReference type="SAM" id="MobiDB-lite"/>
    </source>
</evidence>
<feature type="compositionally biased region" description="Basic and acidic residues" evidence="1">
    <location>
        <begin position="208"/>
        <end position="229"/>
    </location>
</feature>
<feature type="compositionally biased region" description="Basic residues" evidence="1">
    <location>
        <begin position="130"/>
        <end position="148"/>
    </location>
</feature>
<dbReference type="PANTHER" id="PTHR13507:SF0">
    <property type="entry name" value="PRKR-INTERACTING PROTEIN 1"/>
    <property type="match status" value="1"/>
</dbReference>
<dbReference type="PANTHER" id="PTHR13507">
    <property type="entry name" value="PRKR-INTERACTING PROTEIN 1"/>
    <property type="match status" value="1"/>
</dbReference>
<gene>
    <name evidence="2" type="primary">106087991</name>
</gene>
<evidence type="ECO:0000313" key="2">
    <source>
        <dbReference type="EnsemblMetazoa" id="SCAU008742-PA"/>
    </source>
</evidence>
<dbReference type="VEuPathDB" id="VectorBase:SCAU008742"/>
<dbReference type="GO" id="GO:0019901">
    <property type="term" value="F:protein kinase binding"/>
    <property type="evidence" value="ECO:0007669"/>
    <property type="project" value="TreeGrafter"/>
</dbReference>
<reference evidence="2" key="1">
    <citation type="submission" date="2020-05" db="UniProtKB">
        <authorList>
            <consortium name="EnsemblMetazoa"/>
        </authorList>
    </citation>
    <scope>IDENTIFICATION</scope>
    <source>
        <strain evidence="2">USDA</strain>
    </source>
</reference>
<keyword evidence="3" id="KW-1185">Reference proteome</keyword>
<feature type="region of interest" description="Disordered" evidence="1">
    <location>
        <begin position="121"/>
        <end position="229"/>
    </location>
</feature>
<sequence length="229" mass="26370">MSLIKNLVKEPEKKDNENDEEKKPRAIIKSAIDLQRLKLEKLMKNPDKPVVIPDQRKEKDYMQSVPSFVRNVMGSSAGAGSGEFHVYRHLRRKEYARQKMIQHKSVQEQLDDEYQQKIEENRRLAEEKTAKKRAKRLKKKQKAKKSRQQKSLPDSAKATEDDSSSDSNDDNEDNDQLPEAKPQSCSKVISSDILENKELKNSNNTNDEQEHTSAKDVSSEKSKEESSET</sequence>
<evidence type="ECO:0000313" key="3">
    <source>
        <dbReference type="Proteomes" id="UP000095300"/>
    </source>
</evidence>
<protein>
    <recommendedName>
        <fullName evidence="4">PRKR-interacting protein 1 homolog</fullName>
    </recommendedName>
</protein>
<dbReference type="STRING" id="35570.A0A1I8PJR1"/>
<dbReference type="InterPro" id="IPR009548">
    <property type="entry name" value="Prkrip1"/>
</dbReference>
<feature type="compositionally biased region" description="Basic and acidic residues" evidence="1">
    <location>
        <begin position="7"/>
        <end position="24"/>
    </location>
</feature>
<feature type="compositionally biased region" description="Acidic residues" evidence="1">
    <location>
        <begin position="161"/>
        <end position="176"/>
    </location>
</feature>
<feature type="region of interest" description="Disordered" evidence="1">
    <location>
        <begin position="1"/>
        <end position="24"/>
    </location>
</feature>
<dbReference type="Pfam" id="PF06658">
    <property type="entry name" value="DUF1168"/>
    <property type="match status" value="1"/>
</dbReference>
<dbReference type="EnsemblMetazoa" id="SCAU008742-RA">
    <property type="protein sequence ID" value="SCAU008742-PA"/>
    <property type="gene ID" value="SCAU008742"/>
</dbReference>
<dbReference type="GO" id="GO:0005730">
    <property type="term" value="C:nucleolus"/>
    <property type="evidence" value="ECO:0007669"/>
    <property type="project" value="TreeGrafter"/>
</dbReference>
<dbReference type="KEGG" id="scac:106087991"/>
<dbReference type="GO" id="GO:0003725">
    <property type="term" value="F:double-stranded RNA binding"/>
    <property type="evidence" value="ECO:0007669"/>
    <property type="project" value="InterPro"/>
</dbReference>
<dbReference type="Proteomes" id="UP000095300">
    <property type="component" value="Unassembled WGS sequence"/>
</dbReference>
<accession>A0A1I8PJR1</accession>
<proteinExistence type="predicted"/>
<dbReference type="AlphaFoldDB" id="A0A1I8PJR1"/>
<name>A0A1I8PJR1_STOCA</name>
<dbReference type="OrthoDB" id="10067079at2759"/>
<dbReference type="GO" id="GO:0004860">
    <property type="term" value="F:protein kinase inhibitor activity"/>
    <property type="evidence" value="ECO:0007669"/>
    <property type="project" value="TreeGrafter"/>
</dbReference>
<organism evidence="2 3">
    <name type="scientific">Stomoxys calcitrans</name>
    <name type="common">Stable fly</name>
    <name type="synonym">Conops calcitrans</name>
    <dbReference type="NCBI Taxonomy" id="35570"/>
    <lineage>
        <taxon>Eukaryota</taxon>
        <taxon>Metazoa</taxon>
        <taxon>Ecdysozoa</taxon>
        <taxon>Arthropoda</taxon>
        <taxon>Hexapoda</taxon>
        <taxon>Insecta</taxon>
        <taxon>Pterygota</taxon>
        <taxon>Neoptera</taxon>
        <taxon>Endopterygota</taxon>
        <taxon>Diptera</taxon>
        <taxon>Brachycera</taxon>
        <taxon>Muscomorpha</taxon>
        <taxon>Muscoidea</taxon>
        <taxon>Muscidae</taxon>
        <taxon>Stomoxys</taxon>
    </lineage>
</organism>
<evidence type="ECO:0008006" key="4">
    <source>
        <dbReference type="Google" id="ProtNLM"/>
    </source>
</evidence>